<proteinExistence type="predicted"/>
<name>A0ABU0EWP8_9PSEU</name>
<accession>A0ABU0EWP8</accession>
<feature type="transmembrane region" description="Helical" evidence="1">
    <location>
        <begin position="135"/>
        <end position="154"/>
    </location>
</feature>
<keyword evidence="1" id="KW-1133">Transmembrane helix</keyword>
<dbReference type="RefSeq" id="WP_306993182.1">
    <property type="nucleotide sequence ID" value="NZ_JAUSUT010000001.1"/>
</dbReference>
<evidence type="ECO:0000313" key="2">
    <source>
        <dbReference type="EMBL" id="MDQ0379707.1"/>
    </source>
</evidence>
<feature type="transmembrane region" description="Helical" evidence="1">
    <location>
        <begin position="12"/>
        <end position="36"/>
    </location>
</feature>
<feature type="transmembrane region" description="Helical" evidence="1">
    <location>
        <begin position="79"/>
        <end position="99"/>
    </location>
</feature>
<gene>
    <name evidence="2" type="ORF">FB470_003701</name>
</gene>
<protein>
    <submittedName>
        <fullName evidence="2">Lysylphosphatidylglycerol synthetase-like protein (DUF2156 family)</fullName>
    </submittedName>
</protein>
<feature type="transmembrane region" description="Helical" evidence="1">
    <location>
        <begin position="105"/>
        <end position="123"/>
    </location>
</feature>
<dbReference type="Proteomes" id="UP001229651">
    <property type="component" value="Unassembled WGS sequence"/>
</dbReference>
<keyword evidence="1" id="KW-0812">Transmembrane</keyword>
<evidence type="ECO:0000313" key="3">
    <source>
        <dbReference type="Proteomes" id="UP001229651"/>
    </source>
</evidence>
<keyword evidence="3" id="KW-1185">Reference proteome</keyword>
<keyword evidence="1" id="KW-0472">Membrane</keyword>
<dbReference type="EMBL" id="JAUSUT010000001">
    <property type="protein sequence ID" value="MDQ0379707.1"/>
    <property type="molecule type" value="Genomic_DNA"/>
</dbReference>
<feature type="transmembrane region" description="Helical" evidence="1">
    <location>
        <begin position="160"/>
        <end position="187"/>
    </location>
</feature>
<evidence type="ECO:0000256" key="1">
    <source>
        <dbReference type="SAM" id="Phobius"/>
    </source>
</evidence>
<sequence>MTETRTARRLDAGRFALAAGVAGIAANLLLIVFFASGAAWRDEPGALSWTGPVNDVLVAVQFAALVPVAIALRTRARLAGLAGMTGVVVLQALLLAGVLEFGTQVWWVTGCFLFVFAWVLVVSRGLPRTVARCGTVVALAYPAGGLLVWGALALPSKSPAQYAVGGLGLALGAIGWLGLPVWSLMLARLGSRR</sequence>
<organism evidence="2 3">
    <name type="scientific">Amycolatopsis thermophila</name>
    <dbReference type="NCBI Taxonomy" id="206084"/>
    <lineage>
        <taxon>Bacteria</taxon>
        <taxon>Bacillati</taxon>
        <taxon>Actinomycetota</taxon>
        <taxon>Actinomycetes</taxon>
        <taxon>Pseudonocardiales</taxon>
        <taxon>Pseudonocardiaceae</taxon>
        <taxon>Amycolatopsis</taxon>
    </lineage>
</organism>
<reference evidence="2 3" key="1">
    <citation type="submission" date="2023-07" db="EMBL/GenBank/DDBJ databases">
        <title>Sequencing the genomes of 1000 actinobacteria strains.</title>
        <authorList>
            <person name="Klenk H.-P."/>
        </authorList>
    </citation>
    <scope>NUCLEOTIDE SEQUENCE [LARGE SCALE GENOMIC DNA]</scope>
    <source>
        <strain evidence="2 3">DSM 45805</strain>
    </source>
</reference>
<comment type="caution">
    <text evidence="2">The sequence shown here is derived from an EMBL/GenBank/DDBJ whole genome shotgun (WGS) entry which is preliminary data.</text>
</comment>
<feature type="transmembrane region" description="Helical" evidence="1">
    <location>
        <begin position="56"/>
        <end position="72"/>
    </location>
</feature>